<organism evidence="2 3">
    <name type="scientific">Mytilus edulis</name>
    <name type="common">Blue mussel</name>
    <dbReference type="NCBI Taxonomy" id="6550"/>
    <lineage>
        <taxon>Eukaryota</taxon>
        <taxon>Metazoa</taxon>
        <taxon>Spiralia</taxon>
        <taxon>Lophotrochozoa</taxon>
        <taxon>Mollusca</taxon>
        <taxon>Bivalvia</taxon>
        <taxon>Autobranchia</taxon>
        <taxon>Pteriomorphia</taxon>
        <taxon>Mytilida</taxon>
        <taxon>Mytiloidea</taxon>
        <taxon>Mytilidae</taxon>
        <taxon>Mytilinae</taxon>
        <taxon>Mytilus</taxon>
    </lineage>
</organism>
<evidence type="ECO:0000313" key="2">
    <source>
        <dbReference type="EMBL" id="CAG2201806.1"/>
    </source>
</evidence>
<name>A0A8S3R3P7_MYTED</name>
<dbReference type="PROSITE" id="PS50022">
    <property type="entry name" value="FA58C_3"/>
    <property type="match status" value="1"/>
</dbReference>
<feature type="domain" description="F5/8 type C" evidence="1">
    <location>
        <begin position="111"/>
        <end position="186"/>
    </location>
</feature>
<dbReference type="Gene3D" id="2.60.120.260">
    <property type="entry name" value="Galactose-binding domain-like"/>
    <property type="match status" value="1"/>
</dbReference>
<dbReference type="EMBL" id="CAJPWZ010000866">
    <property type="protein sequence ID" value="CAG2201806.1"/>
    <property type="molecule type" value="Genomic_DNA"/>
</dbReference>
<gene>
    <name evidence="2" type="ORF">MEDL_16418</name>
</gene>
<dbReference type="AlphaFoldDB" id="A0A8S3R3P7"/>
<dbReference type="Proteomes" id="UP000683360">
    <property type="component" value="Unassembled WGS sequence"/>
</dbReference>
<dbReference type="InterPro" id="IPR000421">
    <property type="entry name" value="FA58C"/>
</dbReference>
<evidence type="ECO:0000313" key="3">
    <source>
        <dbReference type="Proteomes" id="UP000683360"/>
    </source>
</evidence>
<comment type="caution">
    <text evidence="2">The sequence shown here is derived from an EMBL/GenBank/DDBJ whole genome shotgun (WGS) entry which is preliminary data.</text>
</comment>
<reference evidence="2" key="1">
    <citation type="submission" date="2021-03" db="EMBL/GenBank/DDBJ databases">
        <authorList>
            <person name="Bekaert M."/>
        </authorList>
    </citation>
    <scope>NUCLEOTIDE SEQUENCE</scope>
</reference>
<dbReference type="OrthoDB" id="6071166at2759"/>
<proteinExistence type="predicted"/>
<evidence type="ECO:0000259" key="1">
    <source>
        <dbReference type="PROSITE" id="PS50022"/>
    </source>
</evidence>
<keyword evidence="3" id="KW-1185">Reference proteome</keyword>
<protein>
    <recommendedName>
        <fullName evidence="1">F5/8 type C domain-containing protein</fullName>
    </recommendedName>
</protein>
<accession>A0A8S3R3P7</accession>
<dbReference type="SUPFAM" id="SSF49785">
    <property type="entry name" value="Galactose-binding domain-like"/>
    <property type="match status" value="1"/>
</dbReference>
<sequence length="191" mass="21834">MGAQPKDACSKPMTFSLPVPLRTTDIRLYPDQWSGAPLLHVNFLTCRLEGQTCIAPLLTGGGKLQRLQFDNMDERLVDKNSVFYITITFKKHAVYRIKAVQFSMGPKENAINKFVLQYLTNTEKEKWNSVSDKDGEIMMFSTDTIVKKSYPTTVFFSKPVIAKSMRIYPETWRGLSPMIKIEFLGCTFKND</sequence>
<dbReference type="InterPro" id="IPR008979">
    <property type="entry name" value="Galactose-bd-like_sf"/>
</dbReference>